<keyword evidence="2" id="KW-1185">Reference proteome</keyword>
<accession>A0A518DYV6</accession>
<organism evidence="1 2">
    <name type="scientific">Lignipirellula cremea</name>
    <dbReference type="NCBI Taxonomy" id="2528010"/>
    <lineage>
        <taxon>Bacteria</taxon>
        <taxon>Pseudomonadati</taxon>
        <taxon>Planctomycetota</taxon>
        <taxon>Planctomycetia</taxon>
        <taxon>Pirellulales</taxon>
        <taxon>Pirellulaceae</taxon>
        <taxon>Lignipirellula</taxon>
    </lineage>
</organism>
<dbReference type="KEGG" id="lcre:Pla8534_48570"/>
<protein>
    <submittedName>
        <fullName evidence="1">Uncharacterized protein</fullName>
    </submittedName>
</protein>
<sequence>MKSLQIAQPAYTDIDLPSKHQLKQLSLRAMLAFGSRCVRRVQSMYASRHPGCEEAIENALRSVEAFARGERPQVNGAELRFMAKYAQHQGARYVAQAVTYLAHASLHADRNRDAEDAKTAVYKTWMAVASAYNAEPDLSFVFAARDDFDYLSVVSEAAYPEQGPSLDPGEQGLLGPFWVGAA</sequence>
<name>A0A518DYV6_9BACT</name>
<proteinExistence type="predicted"/>
<dbReference type="EMBL" id="CP036433">
    <property type="protein sequence ID" value="QDU97032.1"/>
    <property type="molecule type" value="Genomic_DNA"/>
</dbReference>
<dbReference type="Proteomes" id="UP000317648">
    <property type="component" value="Chromosome"/>
</dbReference>
<gene>
    <name evidence="1" type="ORF">Pla8534_48570</name>
</gene>
<dbReference type="AlphaFoldDB" id="A0A518DYV6"/>
<evidence type="ECO:0000313" key="1">
    <source>
        <dbReference type="EMBL" id="QDU97032.1"/>
    </source>
</evidence>
<reference evidence="1 2" key="1">
    <citation type="submission" date="2019-02" db="EMBL/GenBank/DDBJ databases">
        <title>Deep-cultivation of Planctomycetes and their phenomic and genomic characterization uncovers novel biology.</title>
        <authorList>
            <person name="Wiegand S."/>
            <person name="Jogler M."/>
            <person name="Boedeker C."/>
            <person name="Pinto D."/>
            <person name="Vollmers J."/>
            <person name="Rivas-Marin E."/>
            <person name="Kohn T."/>
            <person name="Peeters S.H."/>
            <person name="Heuer A."/>
            <person name="Rast P."/>
            <person name="Oberbeckmann S."/>
            <person name="Bunk B."/>
            <person name="Jeske O."/>
            <person name="Meyerdierks A."/>
            <person name="Storesund J.E."/>
            <person name="Kallscheuer N."/>
            <person name="Luecker S."/>
            <person name="Lage O.M."/>
            <person name="Pohl T."/>
            <person name="Merkel B.J."/>
            <person name="Hornburger P."/>
            <person name="Mueller R.-W."/>
            <person name="Bruemmer F."/>
            <person name="Labrenz M."/>
            <person name="Spormann A.M."/>
            <person name="Op den Camp H."/>
            <person name="Overmann J."/>
            <person name="Amann R."/>
            <person name="Jetten M.S.M."/>
            <person name="Mascher T."/>
            <person name="Medema M.H."/>
            <person name="Devos D.P."/>
            <person name="Kaster A.-K."/>
            <person name="Ovreas L."/>
            <person name="Rohde M."/>
            <person name="Galperin M.Y."/>
            <person name="Jogler C."/>
        </authorList>
    </citation>
    <scope>NUCLEOTIDE SEQUENCE [LARGE SCALE GENOMIC DNA]</scope>
    <source>
        <strain evidence="1 2">Pla85_3_4</strain>
    </source>
</reference>
<evidence type="ECO:0000313" key="2">
    <source>
        <dbReference type="Proteomes" id="UP000317648"/>
    </source>
</evidence>
<dbReference type="OrthoDB" id="9915203at2"/>
<dbReference type="RefSeq" id="WP_145055827.1">
    <property type="nucleotide sequence ID" value="NZ_CP036433.1"/>
</dbReference>